<dbReference type="Proteomes" id="UP000664048">
    <property type="component" value="Unassembled WGS sequence"/>
</dbReference>
<protein>
    <submittedName>
        <fullName evidence="6">Helix-turn-helix transcriptional regulator</fullName>
    </submittedName>
</protein>
<evidence type="ECO:0000256" key="2">
    <source>
        <dbReference type="ARBA" id="ARBA00023125"/>
    </source>
</evidence>
<dbReference type="PROSITE" id="PS00041">
    <property type="entry name" value="HTH_ARAC_FAMILY_1"/>
    <property type="match status" value="1"/>
</dbReference>
<dbReference type="InterPro" id="IPR018062">
    <property type="entry name" value="HTH_AraC-typ_CS"/>
</dbReference>
<evidence type="ECO:0000313" key="7">
    <source>
        <dbReference type="EMBL" id="MBO1831383.1"/>
    </source>
</evidence>
<dbReference type="GO" id="GO:0003700">
    <property type="term" value="F:DNA-binding transcription factor activity"/>
    <property type="evidence" value="ECO:0007669"/>
    <property type="project" value="InterPro"/>
</dbReference>
<dbReference type="GeneID" id="93195077"/>
<dbReference type="InterPro" id="IPR050204">
    <property type="entry name" value="AraC_XylS_family_regulators"/>
</dbReference>
<dbReference type="PANTHER" id="PTHR46796">
    <property type="entry name" value="HTH-TYPE TRANSCRIPTIONAL ACTIVATOR RHAS-RELATED"/>
    <property type="match status" value="1"/>
</dbReference>
<accession>A0AAP1V7E0</accession>
<keyword evidence="2" id="KW-0238">DNA-binding</keyword>
<evidence type="ECO:0000256" key="4">
    <source>
        <dbReference type="SAM" id="MobiDB-lite"/>
    </source>
</evidence>
<evidence type="ECO:0000256" key="1">
    <source>
        <dbReference type="ARBA" id="ARBA00023015"/>
    </source>
</evidence>
<dbReference type="AlphaFoldDB" id="A0AAP1V7E0"/>
<evidence type="ECO:0000313" key="9">
    <source>
        <dbReference type="Proteomes" id="UP000664048"/>
    </source>
</evidence>
<dbReference type="InterPro" id="IPR018060">
    <property type="entry name" value="HTH_AraC"/>
</dbReference>
<evidence type="ECO:0000256" key="3">
    <source>
        <dbReference type="ARBA" id="ARBA00023163"/>
    </source>
</evidence>
<organism evidence="6 8">
    <name type="scientific">Burkholderia contaminans</name>
    <dbReference type="NCBI Taxonomy" id="488447"/>
    <lineage>
        <taxon>Bacteria</taxon>
        <taxon>Pseudomonadati</taxon>
        <taxon>Pseudomonadota</taxon>
        <taxon>Betaproteobacteria</taxon>
        <taxon>Burkholderiales</taxon>
        <taxon>Burkholderiaceae</taxon>
        <taxon>Burkholderia</taxon>
        <taxon>Burkholderia cepacia complex</taxon>
    </lineage>
</organism>
<proteinExistence type="predicted"/>
<dbReference type="GO" id="GO:0043565">
    <property type="term" value="F:sequence-specific DNA binding"/>
    <property type="evidence" value="ECO:0007669"/>
    <property type="project" value="InterPro"/>
</dbReference>
<sequence length="256" mass="29141">MRWLRLTPGIDSRTAQAATRLASIRIDQIWNPKHYDRRHDESADGEHGVPHQDTICPNRHRQYPLSNDRTPRLLPFNPDIRPFTCPICNCGDKNDMNGESLRRNNTMSFHAPSDSVANAGTQDESATIRAPLNEWPMPMKIRHVAEWMACNFAHPVTVRQAAGLVAMSERTLLRNFKQITGMSPTAYLTQVRLANACRMLERTALPIDSIARRCGLGNRDYLAHLFRRHFNTTATDYRRACALARADSPSQVLRKQ</sequence>
<name>A0AAP1V7E0_9BURK</name>
<feature type="domain" description="HTH araC/xylS-type" evidence="5">
    <location>
        <begin position="142"/>
        <end position="240"/>
    </location>
</feature>
<reference evidence="7 9" key="2">
    <citation type="submission" date="2021-03" db="EMBL/GenBank/DDBJ databases">
        <title>Clinical course, treatment and visual outcome of an outbreak of Burkholderia contaminans endophthalmitis following cataract surgery.</title>
        <authorList>
            <person name="Lind C."/>
            <person name="Olsen K."/>
            <person name="Angelsen N.K."/>
            <person name="Krefting E.A."/>
            <person name="Fossen K."/>
            <person name="Gravningen K."/>
            <person name="Depoorter E."/>
            <person name="Vandamme P."/>
            <person name="Bertelsen G."/>
        </authorList>
    </citation>
    <scope>NUCLEOTIDE SEQUENCE [LARGE SCALE GENOMIC DNA]</scope>
    <source>
        <strain evidence="7 9">51242556</strain>
    </source>
</reference>
<dbReference type="Proteomes" id="UP000611459">
    <property type="component" value="Unassembled WGS sequence"/>
</dbReference>
<gene>
    <name evidence="7" type="ORF">J4M89_18585</name>
    <name evidence="6" type="ORF">JIN94_25040</name>
</gene>
<dbReference type="Gene3D" id="1.10.10.60">
    <property type="entry name" value="Homeodomain-like"/>
    <property type="match status" value="2"/>
</dbReference>
<dbReference type="PROSITE" id="PS01124">
    <property type="entry name" value="HTH_ARAC_FAMILY_2"/>
    <property type="match status" value="1"/>
</dbReference>
<feature type="region of interest" description="Disordered" evidence="4">
    <location>
        <begin position="36"/>
        <end position="71"/>
    </location>
</feature>
<dbReference type="SMART" id="SM00342">
    <property type="entry name" value="HTH_ARAC"/>
    <property type="match status" value="1"/>
</dbReference>
<comment type="caution">
    <text evidence="6">The sequence shown here is derived from an EMBL/GenBank/DDBJ whole genome shotgun (WGS) entry which is preliminary data.</text>
</comment>
<keyword evidence="3" id="KW-0804">Transcription</keyword>
<evidence type="ECO:0000259" key="5">
    <source>
        <dbReference type="PROSITE" id="PS01124"/>
    </source>
</evidence>
<dbReference type="RefSeq" id="WP_082139467.1">
    <property type="nucleotide sequence ID" value="NZ_AP018359.1"/>
</dbReference>
<evidence type="ECO:0000313" key="8">
    <source>
        <dbReference type="Proteomes" id="UP000611459"/>
    </source>
</evidence>
<dbReference type="EMBL" id="JAENIB010000012">
    <property type="protein sequence ID" value="MBK1933161.1"/>
    <property type="molecule type" value="Genomic_DNA"/>
</dbReference>
<evidence type="ECO:0000313" key="6">
    <source>
        <dbReference type="EMBL" id="MBK1933161.1"/>
    </source>
</evidence>
<feature type="compositionally biased region" description="Basic and acidic residues" evidence="4">
    <location>
        <begin position="36"/>
        <end position="50"/>
    </location>
</feature>
<keyword evidence="9" id="KW-1185">Reference proteome</keyword>
<dbReference type="Pfam" id="PF12833">
    <property type="entry name" value="HTH_18"/>
    <property type="match status" value="1"/>
</dbReference>
<dbReference type="SUPFAM" id="SSF46689">
    <property type="entry name" value="Homeodomain-like"/>
    <property type="match status" value="2"/>
</dbReference>
<reference evidence="6" key="1">
    <citation type="submission" date="2021-01" db="EMBL/GenBank/DDBJ databases">
        <title>Outbreak of Burkholderia contaminns endophthalmitis traced to a clinical ventilation system.</title>
        <authorList>
            <person name="Lipuma J."/>
            <person name="Spilker T."/>
            <person name="Kratholm J."/>
        </authorList>
    </citation>
    <scope>NUCLEOTIDE SEQUENCE</scope>
    <source>
        <strain evidence="6">HI4954</strain>
    </source>
</reference>
<dbReference type="EMBL" id="JAGEMX010000005">
    <property type="protein sequence ID" value="MBO1831383.1"/>
    <property type="molecule type" value="Genomic_DNA"/>
</dbReference>
<dbReference type="InterPro" id="IPR009057">
    <property type="entry name" value="Homeodomain-like_sf"/>
</dbReference>
<keyword evidence="1" id="KW-0805">Transcription regulation</keyword>